<name>Q2T8S6_BURTA</name>
<dbReference type="EMBL" id="CP000085">
    <property type="protein sequence ID" value="ABC34745.1"/>
    <property type="molecule type" value="Genomic_DNA"/>
</dbReference>
<evidence type="ECO:0008006" key="5">
    <source>
        <dbReference type="Google" id="ProtNLM"/>
    </source>
</evidence>
<keyword evidence="2" id="KW-0812">Transmembrane</keyword>
<dbReference type="AlphaFoldDB" id="Q2T8S6"/>
<keyword evidence="4" id="KW-1185">Reference proteome</keyword>
<keyword evidence="2" id="KW-0472">Membrane</keyword>
<evidence type="ECO:0000313" key="4">
    <source>
        <dbReference type="Proteomes" id="UP000001930"/>
    </source>
</evidence>
<keyword evidence="2" id="KW-1133">Transmembrane helix</keyword>
<proteinExistence type="predicted"/>
<feature type="transmembrane region" description="Helical" evidence="2">
    <location>
        <begin position="132"/>
        <end position="151"/>
    </location>
</feature>
<evidence type="ECO:0000256" key="2">
    <source>
        <dbReference type="SAM" id="Phobius"/>
    </source>
</evidence>
<gene>
    <name evidence="3" type="ordered locus">BTH_II0221</name>
</gene>
<accession>Q2T8S6</accession>
<evidence type="ECO:0000256" key="1">
    <source>
        <dbReference type="SAM" id="MobiDB-lite"/>
    </source>
</evidence>
<dbReference type="KEGG" id="bte:BTH_II0221"/>
<sequence>MLRERRYVPASFDASRVSRAPGSIAGAAGLHAFHAPAGDAERRLRRSRIHRPAIHDSPPPSTNPTAHARHRRTSAPRGDARVRAAAMRPDHFVTSLTSVVPKGNRRLSPSRYTRRCFKPKTKQDLSTMSKKLIQIMAVAALSAAASLPAVAGDMNNALGGALGGVAGAAVGGAVGGSTGAVIGGAVGGGAGGAITSNRRERTGAIIGGALGGGAGTAAGNAMGGRSGGLIGAAVGGGAGAALGGNISRSNSYGDDYDRGYRRGKHRGKHHHRH</sequence>
<feature type="region of interest" description="Disordered" evidence="1">
    <location>
        <begin position="50"/>
        <end position="79"/>
    </location>
</feature>
<evidence type="ECO:0000313" key="3">
    <source>
        <dbReference type="EMBL" id="ABC34745.1"/>
    </source>
</evidence>
<dbReference type="HOGENOM" id="CLU_1018116_0_0_4"/>
<protein>
    <recommendedName>
        <fullName evidence="5">17 kDa surface antigen</fullName>
    </recommendedName>
</protein>
<feature type="region of interest" description="Disordered" evidence="1">
    <location>
        <begin position="253"/>
        <end position="273"/>
    </location>
</feature>
<dbReference type="Proteomes" id="UP000001930">
    <property type="component" value="Chromosome II"/>
</dbReference>
<reference evidence="3 4" key="1">
    <citation type="journal article" date="2005" name="BMC Genomics">
        <title>Bacterial genome adaptation to niches: divergence of the potential virulence genes in three Burkholderia species of different survival strategies.</title>
        <authorList>
            <person name="Kim H.S."/>
            <person name="Schell M.A."/>
            <person name="Yu Y."/>
            <person name="Ulrich R.L."/>
            <person name="Sarria S.H."/>
            <person name="Nierman W.C."/>
            <person name="DeShazer D."/>
        </authorList>
    </citation>
    <scope>NUCLEOTIDE SEQUENCE [LARGE SCALE GENOMIC DNA]</scope>
    <source>
        <strain evidence="4">ATCC 700388 / DSM 13276 / CCUG 48851 / CIP 106301 / E264</strain>
    </source>
</reference>
<organism evidence="3 4">
    <name type="scientific">Burkholderia thailandensis (strain ATCC 700388 / DSM 13276 / CCUG 48851 / CIP 106301 / E264)</name>
    <dbReference type="NCBI Taxonomy" id="271848"/>
    <lineage>
        <taxon>Bacteria</taxon>
        <taxon>Pseudomonadati</taxon>
        <taxon>Pseudomonadota</taxon>
        <taxon>Betaproteobacteria</taxon>
        <taxon>Burkholderiales</taxon>
        <taxon>Burkholderiaceae</taxon>
        <taxon>Burkholderia</taxon>
        <taxon>pseudomallei group</taxon>
    </lineage>
</organism>
<feature type="compositionally biased region" description="Basic residues" evidence="1">
    <location>
        <begin position="261"/>
        <end position="273"/>
    </location>
</feature>